<feature type="transmembrane region" description="Helical" evidence="10">
    <location>
        <begin position="729"/>
        <end position="752"/>
    </location>
</feature>
<proteinExistence type="inferred from homology"/>
<feature type="transmembrane region" description="Helical" evidence="10">
    <location>
        <begin position="349"/>
        <end position="368"/>
    </location>
</feature>
<dbReference type="HOGENOM" id="CLU_004965_3_0_1"/>
<evidence type="ECO:0000256" key="9">
    <source>
        <dbReference type="SAM" id="MobiDB-lite"/>
    </source>
</evidence>
<dbReference type="PANTHER" id="PTHR22601">
    <property type="entry name" value="ISP4 LIKE PROTEIN"/>
    <property type="match status" value="1"/>
</dbReference>
<dbReference type="NCBIfam" id="TIGR00728">
    <property type="entry name" value="OPT_sfam"/>
    <property type="match status" value="1"/>
</dbReference>
<dbReference type="AlphaFoldDB" id="A0A093Y221"/>
<evidence type="ECO:0000256" key="3">
    <source>
        <dbReference type="ARBA" id="ARBA00022448"/>
    </source>
</evidence>
<evidence type="ECO:0000256" key="4">
    <source>
        <dbReference type="ARBA" id="ARBA00022692"/>
    </source>
</evidence>
<keyword evidence="5" id="KW-0571">Peptide transport</keyword>
<name>A0A093Y221_TALMA</name>
<evidence type="ECO:0000256" key="2">
    <source>
        <dbReference type="ARBA" id="ARBA00008807"/>
    </source>
</evidence>
<comment type="subcellular location">
    <subcellularLocation>
        <location evidence="1">Membrane</location>
        <topology evidence="1">Multi-pass membrane protein</topology>
    </subcellularLocation>
</comment>
<keyword evidence="6" id="KW-0653">Protein transport</keyword>
<protein>
    <submittedName>
        <fullName evidence="11">Oligopeptide transporter 6</fullName>
    </submittedName>
</protein>
<dbReference type="GO" id="GO:0035673">
    <property type="term" value="F:oligopeptide transmembrane transporter activity"/>
    <property type="evidence" value="ECO:0007669"/>
    <property type="project" value="InterPro"/>
</dbReference>
<keyword evidence="3" id="KW-0813">Transport</keyword>
<feature type="region of interest" description="Disordered" evidence="9">
    <location>
        <begin position="1"/>
        <end position="31"/>
    </location>
</feature>
<feature type="transmembrane region" description="Helical" evidence="10">
    <location>
        <begin position="505"/>
        <end position="530"/>
    </location>
</feature>
<evidence type="ECO:0000256" key="10">
    <source>
        <dbReference type="SAM" id="Phobius"/>
    </source>
</evidence>
<dbReference type="Pfam" id="PF03169">
    <property type="entry name" value="OPT"/>
    <property type="match status" value="1"/>
</dbReference>
<feature type="transmembrane region" description="Helical" evidence="10">
    <location>
        <begin position="651"/>
        <end position="671"/>
    </location>
</feature>
<accession>A0A093Y221</accession>
<dbReference type="EMBL" id="JPOX01000005">
    <property type="protein sequence ID" value="KFX51502.1"/>
    <property type="molecule type" value="Genomic_DNA"/>
</dbReference>
<feature type="transmembrane region" description="Helical" evidence="10">
    <location>
        <begin position="271"/>
        <end position="299"/>
    </location>
</feature>
<dbReference type="EMBL" id="JPOX01000005">
    <property type="protein sequence ID" value="KFX51503.1"/>
    <property type="molecule type" value="Genomic_DNA"/>
</dbReference>
<feature type="transmembrane region" description="Helical" evidence="10">
    <location>
        <begin position="474"/>
        <end position="493"/>
    </location>
</feature>
<evidence type="ECO:0000313" key="11">
    <source>
        <dbReference type="EMBL" id="KFX51503.1"/>
    </source>
</evidence>
<organism evidence="11">
    <name type="scientific">Talaromyces marneffei PM1</name>
    <dbReference type="NCBI Taxonomy" id="1077442"/>
    <lineage>
        <taxon>Eukaryota</taxon>
        <taxon>Fungi</taxon>
        <taxon>Dikarya</taxon>
        <taxon>Ascomycota</taxon>
        <taxon>Pezizomycotina</taxon>
        <taxon>Eurotiomycetes</taxon>
        <taxon>Eurotiomycetidae</taxon>
        <taxon>Eurotiales</taxon>
        <taxon>Trichocomaceae</taxon>
        <taxon>Talaromyces</taxon>
        <taxon>Talaromyces sect. Talaromyces</taxon>
    </lineage>
</organism>
<feature type="transmembrane region" description="Helical" evidence="10">
    <location>
        <begin position="691"/>
        <end position="717"/>
    </location>
</feature>
<comment type="similarity">
    <text evidence="2">Belongs to the oligopeptide OPT transporter family.</text>
</comment>
<keyword evidence="7 10" id="KW-1133">Transmembrane helix</keyword>
<dbReference type="GO" id="GO:0015031">
    <property type="term" value="P:protein transport"/>
    <property type="evidence" value="ECO:0007669"/>
    <property type="project" value="UniProtKB-KW"/>
</dbReference>
<feature type="transmembrane region" description="Helical" evidence="10">
    <location>
        <begin position="124"/>
        <end position="146"/>
    </location>
</feature>
<keyword evidence="8 10" id="KW-0472">Membrane</keyword>
<evidence type="ECO:0000256" key="8">
    <source>
        <dbReference type="ARBA" id="ARBA00023136"/>
    </source>
</evidence>
<evidence type="ECO:0000256" key="6">
    <source>
        <dbReference type="ARBA" id="ARBA00022927"/>
    </source>
</evidence>
<dbReference type="InterPro" id="IPR004648">
    <property type="entry name" value="Oligpept_transpt"/>
</dbReference>
<keyword evidence="4 10" id="KW-0812">Transmembrane</keyword>
<feature type="transmembrane region" description="Helical" evidence="10">
    <location>
        <begin position="85"/>
        <end position="104"/>
    </location>
</feature>
<reference evidence="11" key="1">
    <citation type="journal article" date="2014" name="PLoS Genet.">
        <title>Signature Gene Expression Reveals Novel Clues to the Molecular Mechanisms of Dimorphic Transition in Penicillium marneffei.</title>
        <authorList>
            <person name="Yang E."/>
            <person name="Wang G."/>
            <person name="Cai J."/>
            <person name="Woo P.C."/>
            <person name="Lau S.K."/>
            <person name="Yuen K.-Y."/>
            <person name="Chow W.-N."/>
            <person name="Lin X."/>
        </authorList>
    </citation>
    <scope>NUCLEOTIDE SEQUENCE [LARGE SCALE GENOMIC DNA]</scope>
    <source>
        <strain evidence="11">PM1</strain>
    </source>
</reference>
<dbReference type="InterPro" id="IPR004813">
    <property type="entry name" value="OPT"/>
</dbReference>
<evidence type="ECO:0000256" key="1">
    <source>
        <dbReference type="ARBA" id="ARBA00004141"/>
    </source>
</evidence>
<feature type="transmembrane region" description="Helical" evidence="10">
    <location>
        <begin position="209"/>
        <end position="230"/>
    </location>
</feature>
<dbReference type="eggNOG" id="KOG2262">
    <property type="taxonomic scope" value="Eukaryota"/>
</dbReference>
<sequence length="776" mass="86382">MEQDSSDVSQHGEEVEVTPNTADPASDKVKSVVNEKTCEVSVESPQDEDTEYVKGHPVIRNGLDVSKYIVSLRDDGDPAFTFRSFVLGTAFSALSSVITMLYVFKPYQAQVSFTFLQRGSITSLLFYASANLAVLVFIFGQAWALFTPHPERFKWKWVQDTLRFLNFRQAFGIKEHVVSALIASSGNNGLAGVDVYAVERLFYNTSVTATTAVLGTFSISLVGFVLAGVLRPLVVYPAEMVYWSTLPQIVLFQNLHFDTHPNRGRLVKFGWALAAATIWEFFPSYIVTWFSGISIFCLASMHAPTQTRTVFSKVFGGASSNEGLGILNFSLDWQYIQSVYMSLPLKQQLNSWIGYVIFYIAMLALYYGNAWDALSFPFMSTSLFRANGTEYDTRSIINNQGTIDFGKVDEVGLPYMTASAVWGFLTQSLAIGALISHVLIFYSKDMWLAWKQARTRTQPDPHYRAMLKYKEVPMWWYYGLFVLAFLAGLIVNIGGQTTQPAWEYIISLVLGAFIAPFSCILCGLYGTGVATNLISKMVAGALYPGRPLANLYFASWSHQVILLAVNLASWLKVGQYTKIPPRVMFLTQIYGTLLGAGLDYAVMTTIVSNQREILLDPIGNNVWSGSYVQSLNSNAITWALAKEMYGIHGQYLIVPLGLVIGLAFPVLHWGVIKVFPRVAKLEINTAVILTYAGLIYFGNTSWIWSSIVVGIFSQVWLRRRLPRVYNKYNYLIGAALDGGSQLVIFILSFAVFGASGNEVPFPTWWGNPSGNPDHCL</sequence>
<feature type="transmembrane region" description="Helical" evidence="10">
    <location>
        <begin position="551"/>
        <end position="571"/>
    </location>
</feature>
<feature type="transmembrane region" description="Helical" evidence="10">
    <location>
        <begin position="583"/>
        <end position="602"/>
    </location>
</feature>
<comment type="caution">
    <text evidence="11">The sequence shown here is derived from an EMBL/GenBank/DDBJ whole genome shotgun (WGS) entry which is preliminary data.</text>
</comment>
<gene>
    <name evidence="11" type="ORF">GQ26_0052710</name>
</gene>
<dbReference type="GO" id="GO:0016020">
    <property type="term" value="C:membrane"/>
    <property type="evidence" value="ECO:0007669"/>
    <property type="project" value="UniProtKB-SubCell"/>
</dbReference>
<feature type="transmembrane region" description="Helical" evidence="10">
    <location>
        <begin position="420"/>
        <end position="442"/>
    </location>
</feature>
<evidence type="ECO:0000256" key="5">
    <source>
        <dbReference type="ARBA" id="ARBA00022856"/>
    </source>
</evidence>
<evidence type="ECO:0000256" key="7">
    <source>
        <dbReference type="ARBA" id="ARBA00022989"/>
    </source>
</evidence>